<dbReference type="Gene3D" id="1.10.10.60">
    <property type="entry name" value="Homeodomain-like"/>
    <property type="match status" value="1"/>
</dbReference>
<keyword evidence="1" id="KW-0238">DNA-binding</keyword>
<evidence type="ECO:0000313" key="4">
    <source>
        <dbReference type="WBParaSite" id="SPAL_0000627900.1"/>
    </source>
</evidence>
<organism evidence="3 4">
    <name type="scientific">Strongyloides papillosus</name>
    <name type="common">Intestinal threadworm</name>
    <dbReference type="NCBI Taxonomy" id="174720"/>
    <lineage>
        <taxon>Eukaryota</taxon>
        <taxon>Metazoa</taxon>
        <taxon>Ecdysozoa</taxon>
        <taxon>Nematoda</taxon>
        <taxon>Chromadorea</taxon>
        <taxon>Rhabditida</taxon>
        <taxon>Tylenchina</taxon>
        <taxon>Panagrolaimomorpha</taxon>
        <taxon>Strongyloidoidea</taxon>
        <taxon>Strongyloididae</taxon>
        <taxon>Strongyloides</taxon>
    </lineage>
</organism>
<proteinExistence type="predicted"/>
<name>A0A0N5BK13_STREA</name>
<protein>
    <submittedName>
        <fullName evidence="4">HTH CENPB-type domain-containing protein</fullName>
    </submittedName>
</protein>
<reference evidence="4" key="1">
    <citation type="submission" date="2017-02" db="UniProtKB">
        <authorList>
            <consortium name="WormBaseParasite"/>
        </authorList>
    </citation>
    <scope>IDENTIFICATION</scope>
</reference>
<evidence type="ECO:0000259" key="2">
    <source>
        <dbReference type="PROSITE" id="PS51253"/>
    </source>
</evidence>
<accession>A0A0N5BK13</accession>
<sequence length="164" mass="18763">MDCRPRGIAVNTVKIGIQARKLAMEQQIYGFKAGSSWVNRFMKRNDLSVRATTSTGQKLPPDYVQKLEEFRRYVYQEIRGLNDTDIVNMDEVSVAFDVPRRYTVDKKGVQDVSVRTTGNDMAKEVLQQHTKIAVIPDGMTKLLQPLDISVNKSFKANLKNHWDE</sequence>
<dbReference type="WBParaSite" id="SPAL_0000627900.1">
    <property type="protein sequence ID" value="SPAL_0000627900.1"/>
    <property type="gene ID" value="SPAL_0000627900"/>
</dbReference>
<dbReference type="PROSITE" id="PS51253">
    <property type="entry name" value="HTH_CENPB"/>
    <property type="match status" value="1"/>
</dbReference>
<dbReference type="Proteomes" id="UP000046392">
    <property type="component" value="Unplaced"/>
</dbReference>
<dbReference type="AlphaFoldDB" id="A0A0N5BK13"/>
<evidence type="ECO:0000256" key="1">
    <source>
        <dbReference type="ARBA" id="ARBA00023125"/>
    </source>
</evidence>
<dbReference type="STRING" id="174720.A0A0N5BK13"/>
<evidence type="ECO:0000313" key="3">
    <source>
        <dbReference type="Proteomes" id="UP000046392"/>
    </source>
</evidence>
<feature type="domain" description="HTH CENPB-type" evidence="2">
    <location>
        <begin position="1"/>
        <end position="51"/>
    </location>
</feature>
<keyword evidence="3" id="KW-1185">Reference proteome</keyword>
<dbReference type="GO" id="GO:0003677">
    <property type="term" value="F:DNA binding"/>
    <property type="evidence" value="ECO:0007669"/>
    <property type="project" value="UniProtKB-KW"/>
</dbReference>
<dbReference type="Pfam" id="PF03221">
    <property type="entry name" value="HTH_Tnp_Tc5"/>
    <property type="match status" value="1"/>
</dbReference>
<dbReference type="InterPro" id="IPR006600">
    <property type="entry name" value="HTH_CenpB_DNA-bd_dom"/>
</dbReference>